<accession>A0A2P2PBZ5</accession>
<reference evidence="1" key="1">
    <citation type="submission" date="2018-02" db="EMBL/GenBank/DDBJ databases">
        <title>Rhizophora mucronata_Transcriptome.</title>
        <authorList>
            <person name="Meera S.P."/>
            <person name="Sreeshan A."/>
            <person name="Augustine A."/>
        </authorList>
    </citation>
    <scope>NUCLEOTIDE SEQUENCE</scope>
    <source>
        <tissue evidence="1">Leaf</tissue>
    </source>
</reference>
<sequence>MHEPSACKHVRLN</sequence>
<name>A0A2P2PBZ5_RHIMU</name>
<evidence type="ECO:0000313" key="1">
    <source>
        <dbReference type="EMBL" id="MBX52255.1"/>
    </source>
</evidence>
<dbReference type="EMBL" id="GGEC01071771">
    <property type="protein sequence ID" value="MBX52255.1"/>
    <property type="molecule type" value="Transcribed_RNA"/>
</dbReference>
<organism evidence="1">
    <name type="scientific">Rhizophora mucronata</name>
    <name type="common">Asiatic mangrove</name>
    <dbReference type="NCBI Taxonomy" id="61149"/>
    <lineage>
        <taxon>Eukaryota</taxon>
        <taxon>Viridiplantae</taxon>
        <taxon>Streptophyta</taxon>
        <taxon>Embryophyta</taxon>
        <taxon>Tracheophyta</taxon>
        <taxon>Spermatophyta</taxon>
        <taxon>Magnoliopsida</taxon>
        <taxon>eudicotyledons</taxon>
        <taxon>Gunneridae</taxon>
        <taxon>Pentapetalae</taxon>
        <taxon>rosids</taxon>
        <taxon>fabids</taxon>
        <taxon>Malpighiales</taxon>
        <taxon>Rhizophoraceae</taxon>
        <taxon>Rhizophora</taxon>
    </lineage>
</organism>
<proteinExistence type="predicted"/>
<protein>
    <submittedName>
        <fullName evidence="1">Uncharacterized protein</fullName>
    </submittedName>
</protein>